<keyword evidence="2" id="KW-1185">Reference proteome</keyword>
<comment type="caution">
    <text evidence="1">The sequence shown here is derived from an EMBL/GenBank/DDBJ whole genome shotgun (WGS) entry which is preliminary data.</text>
</comment>
<proteinExistence type="predicted"/>
<evidence type="ECO:0000313" key="1">
    <source>
        <dbReference type="EMBL" id="MBO8187729.1"/>
    </source>
</evidence>
<sequence length="131" mass="14800">MRSERRLRRLVVGGTTWLWTVRHRHPYCREVLSLHRAGPRRTLRIVFRTVPEHRLTAGYPQSGVVVDALGRSLNLNEPGNVRRLLDQAVARTGACGRPSGAGFEVELDGWTLFDVLRNGDGLMGGEWSRSR</sequence>
<evidence type="ECO:0000313" key="2">
    <source>
        <dbReference type="Proteomes" id="UP001518976"/>
    </source>
</evidence>
<name>A0ABS3WX61_9ACTN</name>
<dbReference type="EMBL" id="JAFFZN010000018">
    <property type="protein sequence ID" value="MBO8187729.1"/>
    <property type="molecule type" value="Genomic_DNA"/>
</dbReference>
<accession>A0ABS3WX61</accession>
<dbReference type="Proteomes" id="UP001518976">
    <property type="component" value="Unassembled WGS sequence"/>
</dbReference>
<organism evidence="1 2">
    <name type="scientific">Streptomyces spirodelae</name>
    <dbReference type="NCBI Taxonomy" id="2812904"/>
    <lineage>
        <taxon>Bacteria</taxon>
        <taxon>Bacillati</taxon>
        <taxon>Actinomycetota</taxon>
        <taxon>Actinomycetes</taxon>
        <taxon>Kitasatosporales</taxon>
        <taxon>Streptomycetaceae</taxon>
        <taxon>Streptomyces</taxon>
    </lineage>
</organism>
<reference evidence="1 2" key="1">
    <citation type="submission" date="2021-02" db="EMBL/GenBank/DDBJ databases">
        <title>Streptomyces spirodelae sp. nov., isolated from duckweed.</title>
        <authorList>
            <person name="Saimee Y."/>
            <person name="Duangmal K."/>
        </authorList>
    </citation>
    <scope>NUCLEOTIDE SEQUENCE [LARGE SCALE GENOMIC DNA]</scope>
    <source>
        <strain evidence="1 2">DW4-2</strain>
    </source>
</reference>
<dbReference type="RefSeq" id="WP_209266529.1">
    <property type="nucleotide sequence ID" value="NZ_JAFFZN010000018.1"/>
</dbReference>
<gene>
    <name evidence="1" type="ORF">JW592_20010</name>
</gene>
<protein>
    <submittedName>
        <fullName evidence="1">Uncharacterized protein</fullName>
    </submittedName>
</protein>